<feature type="transmembrane region" description="Helical" evidence="20">
    <location>
        <begin position="244"/>
        <end position="268"/>
    </location>
</feature>
<dbReference type="GO" id="GO:0015386">
    <property type="term" value="F:potassium:proton antiporter activity"/>
    <property type="evidence" value="ECO:0007669"/>
    <property type="project" value="TreeGrafter"/>
</dbReference>
<evidence type="ECO:0000313" key="23">
    <source>
        <dbReference type="Proteomes" id="UP000472277"/>
    </source>
</evidence>
<feature type="transmembrane region" description="Helical" evidence="20">
    <location>
        <begin position="429"/>
        <end position="447"/>
    </location>
</feature>
<feature type="transmembrane region" description="Helical" evidence="20">
    <location>
        <begin position="201"/>
        <end position="224"/>
    </location>
</feature>
<dbReference type="PANTHER" id="PTHR10110:SF90">
    <property type="entry name" value="SODIUM_HYDROGEN EXCHANGER 3"/>
    <property type="match status" value="1"/>
</dbReference>
<reference evidence="22" key="1">
    <citation type="submission" date="2025-08" db="UniProtKB">
        <authorList>
            <consortium name="Ensembl"/>
        </authorList>
    </citation>
    <scope>IDENTIFICATION</scope>
</reference>
<keyword evidence="11 20" id="KW-1133">Transmembrane helix</keyword>
<dbReference type="InterPro" id="IPR018410">
    <property type="entry name" value="Na/H_exchanger_3/5"/>
</dbReference>
<dbReference type="GeneTree" id="ENSGT00940000158616"/>
<dbReference type="PANTHER" id="PTHR10110">
    <property type="entry name" value="SODIUM/HYDROGEN EXCHANGER"/>
    <property type="match status" value="1"/>
</dbReference>
<dbReference type="NCBIfam" id="TIGR00840">
    <property type="entry name" value="b_cpa1"/>
    <property type="match status" value="1"/>
</dbReference>
<dbReference type="GO" id="GO:0098719">
    <property type="term" value="P:sodium ion import across plasma membrane"/>
    <property type="evidence" value="ECO:0007669"/>
    <property type="project" value="TreeGrafter"/>
</dbReference>
<keyword evidence="5 18" id="KW-0050">Antiport</keyword>
<keyword evidence="10" id="KW-0967">Endosome</keyword>
<feature type="transmembrane region" description="Helical" evidence="20">
    <location>
        <begin position="297"/>
        <end position="316"/>
    </location>
</feature>
<feature type="transmembrane region" description="Helical" evidence="20">
    <location>
        <begin position="136"/>
        <end position="162"/>
    </location>
</feature>
<dbReference type="InterPro" id="IPR018422">
    <property type="entry name" value="Cation/H_exchanger_CPA1"/>
</dbReference>
<feature type="transmembrane region" description="Helical" evidence="20">
    <location>
        <begin position="174"/>
        <end position="194"/>
    </location>
</feature>
<keyword evidence="7" id="KW-0597">Phosphoprotein</keyword>
<protein>
    <recommendedName>
        <fullName evidence="18">Sodium/hydrogen exchanger</fullName>
    </recommendedName>
</protein>
<evidence type="ECO:0000256" key="7">
    <source>
        <dbReference type="ARBA" id="ARBA00022553"/>
    </source>
</evidence>
<dbReference type="Proteomes" id="UP000472277">
    <property type="component" value="Chromosome 16"/>
</dbReference>
<dbReference type="GO" id="GO:0031901">
    <property type="term" value="C:early endosome membrane"/>
    <property type="evidence" value="ECO:0007669"/>
    <property type="project" value="UniProtKB-SubCell"/>
</dbReference>
<reference evidence="22" key="2">
    <citation type="submission" date="2025-09" db="UniProtKB">
        <authorList>
            <consortium name="Ensembl"/>
        </authorList>
    </citation>
    <scope>IDENTIFICATION</scope>
</reference>
<feature type="region of interest" description="Disordered" evidence="19">
    <location>
        <begin position="640"/>
        <end position="659"/>
    </location>
</feature>
<dbReference type="Pfam" id="PF00999">
    <property type="entry name" value="Na_H_Exchanger"/>
    <property type="match status" value="1"/>
</dbReference>
<dbReference type="GO" id="GO:0055038">
    <property type="term" value="C:recycling endosome membrane"/>
    <property type="evidence" value="ECO:0007669"/>
    <property type="project" value="UniProtKB-SubCell"/>
</dbReference>
<evidence type="ECO:0000256" key="14">
    <source>
        <dbReference type="ARBA" id="ARBA00023136"/>
    </source>
</evidence>
<evidence type="ECO:0000256" key="10">
    <source>
        <dbReference type="ARBA" id="ARBA00022753"/>
    </source>
</evidence>
<evidence type="ECO:0000256" key="4">
    <source>
        <dbReference type="ARBA" id="ARBA00022448"/>
    </source>
</evidence>
<comment type="function">
    <text evidence="16">Plasma membrane Na(+)/H(+) antiporter. Exchanges intracellular H(+) ions for extracellular Na(+) in 1:1 stoichiometry, playing a key role in salt and fluid absorption and pH homeostasis. Major apical Na(+)/H(+) exchanger in kidney and intestine playing an important role in renal and intestine Na(+) absorption and blood pressure regulation.</text>
</comment>
<evidence type="ECO:0000256" key="20">
    <source>
        <dbReference type="SAM" id="Phobius"/>
    </source>
</evidence>
<evidence type="ECO:0000256" key="15">
    <source>
        <dbReference type="ARBA" id="ARBA00023201"/>
    </source>
</evidence>
<keyword evidence="9" id="KW-0732">Signal</keyword>
<name>A0A673ZJ54_SALTR</name>
<evidence type="ECO:0000256" key="12">
    <source>
        <dbReference type="ARBA" id="ARBA00023053"/>
    </source>
</evidence>
<keyword evidence="12" id="KW-0915">Sodium</keyword>
<dbReference type="GO" id="GO:0031526">
    <property type="term" value="C:brush border membrane"/>
    <property type="evidence" value="ECO:0007669"/>
    <property type="project" value="TreeGrafter"/>
</dbReference>
<evidence type="ECO:0000313" key="22">
    <source>
        <dbReference type="Ensembl" id="ENSSTUP00000046750.1"/>
    </source>
</evidence>
<dbReference type="Gene3D" id="6.10.140.1330">
    <property type="match status" value="1"/>
</dbReference>
<evidence type="ECO:0000256" key="1">
    <source>
        <dbReference type="ARBA" id="ARBA00004195"/>
    </source>
</evidence>
<evidence type="ECO:0000256" key="16">
    <source>
        <dbReference type="ARBA" id="ARBA00045831"/>
    </source>
</evidence>
<evidence type="ECO:0000256" key="18">
    <source>
        <dbReference type="RuleBase" id="RU003722"/>
    </source>
</evidence>
<evidence type="ECO:0000256" key="9">
    <source>
        <dbReference type="ARBA" id="ARBA00022729"/>
    </source>
</evidence>
<proteinExistence type="inferred from homology"/>
<feature type="transmembrane region" description="Helical" evidence="20">
    <location>
        <begin position="107"/>
        <end position="124"/>
    </location>
</feature>
<dbReference type="GO" id="GO:0015385">
    <property type="term" value="F:sodium:proton antiporter activity"/>
    <property type="evidence" value="ECO:0007669"/>
    <property type="project" value="InterPro"/>
</dbReference>
<keyword evidence="23" id="KW-1185">Reference proteome</keyword>
<feature type="transmembrane region" description="Helical" evidence="20">
    <location>
        <begin position="77"/>
        <end position="95"/>
    </location>
</feature>
<keyword evidence="14 20" id="KW-0472">Membrane</keyword>
<dbReference type="Ensembl" id="ENSSTUT00000048770.1">
    <property type="protein sequence ID" value="ENSSTUP00000046750.1"/>
    <property type="gene ID" value="ENSSTUG00000019431.1"/>
</dbReference>
<evidence type="ECO:0000256" key="6">
    <source>
        <dbReference type="ARBA" id="ARBA00022475"/>
    </source>
</evidence>
<keyword evidence="15 18" id="KW-0739">Sodium transport</keyword>
<comment type="subcellular location">
    <subcellularLocation>
        <location evidence="2">Apical cell membrane</location>
        <topology evidence="2">Multi-pass membrane protein</topology>
    </subcellularLocation>
    <subcellularLocation>
        <location evidence="3">Early endosome membrane</location>
        <topology evidence="3">Multi-pass membrane protein</topology>
    </subcellularLocation>
    <subcellularLocation>
        <location evidence="1">Recycling endosome membrane</location>
        <topology evidence="1">Multi-pass membrane protein</topology>
    </subcellularLocation>
</comment>
<keyword evidence="8 18" id="KW-0812">Transmembrane</keyword>
<evidence type="ECO:0000256" key="17">
    <source>
        <dbReference type="ARBA" id="ARBA00047524"/>
    </source>
</evidence>
<evidence type="ECO:0000256" key="2">
    <source>
        <dbReference type="ARBA" id="ARBA00004424"/>
    </source>
</evidence>
<comment type="catalytic activity">
    <reaction evidence="17">
        <text>Na(+)(in) + H(+)(out) = Na(+)(out) + H(+)(in)</text>
        <dbReference type="Rhea" id="RHEA:29419"/>
        <dbReference type="ChEBI" id="CHEBI:15378"/>
        <dbReference type="ChEBI" id="CHEBI:29101"/>
    </reaction>
</comment>
<accession>A0A673ZJ54</accession>
<feature type="transmembrane region" description="Helical" evidence="20">
    <location>
        <begin position="363"/>
        <end position="384"/>
    </location>
</feature>
<sequence>IFHGGAAAPSAALLPAAMHSVAQAGGGHGSSISGIQIVTFKWHHVEAPYLIALWILVAGVSKMVVELNHSLTSVIPESALLILIGWILGGIIYGADKMQTFTLTPTVFFFYLLPQVILDAGYFMPNKLFFSNMGAILVYAVIGTCWNAATVGLGLWGCWLGGAMGDIDIGLLQFLLFGSLIAAVDPVAVIAVFEEVHVNEVLFIMVFGESLLNDGVTVVLFNVFDAFVSLGGAEIDAVEIIKGIISFFVVAFGGSLVGIIFALLISLLTRCTKNIQIIEPGFIFILGYLSYLTAEMLSLSAILSIVFCGICCQKYINANMDERSVTTVQYVMKVFANGSETIIFVFLGISAIDPAIWVWNTGFILLTLLFIFVFRFIGVFLLTWILNKYRLVPLEFIDQVVMSYGGLRGAVAYGLVAMLDENKFKEKNLMVSTTLIVVYFTVMLQGITMKPLVTWLKVKRAAVTELTLAEKIQNRTFDHMLVAIEDISGQIGHNYMRDKWHNFEERWLCWFLMKPSARKSRDYIFNIFHQLNLKDAMSYVKEVRATHKGRESHDNLILQDIVPSVCLDMHELDLKMRESEDFNAHHLLQQHLYRGRKQHRHRYSRSHLETNKDENEVQEIFQRTMRSRLESFKSAKMGVAPAKKIQTKHQKKDKPQKVRGEGTFSPFLPHPPQLRCHQPPVVCIRIYSHSKAISRICLILEYRLDQLFTKDIVNQFYLNVFLPCLICGCVF</sequence>
<comment type="similarity">
    <text evidence="18">Belongs to the monovalent cation:proton antiporter 1 (CPA1) transporter (TC 2.A.36) family.</text>
</comment>
<dbReference type="InterPro" id="IPR006153">
    <property type="entry name" value="Cation/H_exchanger_TM"/>
</dbReference>
<evidence type="ECO:0000256" key="3">
    <source>
        <dbReference type="ARBA" id="ARBA00004520"/>
    </source>
</evidence>
<dbReference type="AlphaFoldDB" id="A0A673ZJ54"/>
<evidence type="ECO:0000256" key="8">
    <source>
        <dbReference type="ARBA" id="ARBA00022692"/>
    </source>
</evidence>
<dbReference type="InterPro" id="IPR004709">
    <property type="entry name" value="NaH_exchanger"/>
</dbReference>
<evidence type="ECO:0000256" key="13">
    <source>
        <dbReference type="ARBA" id="ARBA00023065"/>
    </source>
</evidence>
<evidence type="ECO:0000256" key="19">
    <source>
        <dbReference type="SAM" id="MobiDB-lite"/>
    </source>
</evidence>
<evidence type="ECO:0000259" key="21">
    <source>
        <dbReference type="Pfam" id="PF00999"/>
    </source>
</evidence>
<feature type="domain" description="Cation/H+ exchanger transmembrane" evidence="21">
    <location>
        <begin position="72"/>
        <end position="455"/>
    </location>
</feature>
<evidence type="ECO:0000256" key="5">
    <source>
        <dbReference type="ARBA" id="ARBA00022449"/>
    </source>
</evidence>
<feature type="transmembrane region" description="Helical" evidence="20">
    <location>
        <begin position="337"/>
        <end position="357"/>
    </location>
</feature>
<organism evidence="22 23">
    <name type="scientific">Salmo trutta</name>
    <name type="common">Brown trout</name>
    <dbReference type="NCBI Taxonomy" id="8032"/>
    <lineage>
        <taxon>Eukaryota</taxon>
        <taxon>Metazoa</taxon>
        <taxon>Chordata</taxon>
        <taxon>Craniata</taxon>
        <taxon>Vertebrata</taxon>
        <taxon>Euteleostomi</taxon>
        <taxon>Actinopterygii</taxon>
        <taxon>Neopterygii</taxon>
        <taxon>Teleostei</taxon>
        <taxon>Protacanthopterygii</taxon>
        <taxon>Salmoniformes</taxon>
        <taxon>Salmonidae</taxon>
        <taxon>Salmoninae</taxon>
        <taxon>Salmo</taxon>
    </lineage>
</organism>
<keyword evidence="4 18" id="KW-0813">Transport</keyword>
<gene>
    <name evidence="22" type="primary">SLC9A3</name>
</gene>
<evidence type="ECO:0000256" key="11">
    <source>
        <dbReference type="ARBA" id="ARBA00022989"/>
    </source>
</evidence>
<dbReference type="PRINTS" id="PR01087">
    <property type="entry name" value="NAHEXCHNGR3"/>
</dbReference>
<keyword evidence="6" id="KW-1003">Cell membrane</keyword>
<keyword evidence="13 18" id="KW-0406">Ion transport</keyword>
<dbReference type="PRINTS" id="PR01084">
    <property type="entry name" value="NAHEXCHNGR"/>
</dbReference>
<dbReference type="GO" id="GO:0051453">
    <property type="term" value="P:regulation of intracellular pH"/>
    <property type="evidence" value="ECO:0007669"/>
    <property type="project" value="TreeGrafter"/>
</dbReference>